<dbReference type="PANTHER" id="PTHR39466">
    <property type="entry name" value="RGS DOMAIN-CONTAINING PROTEIN"/>
    <property type="match status" value="1"/>
</dbReference>
<dbReference type="AlphaFoldDB" id="A0AAE0ISN8"/>
<name>A0AAE0ISN8_9PEZI</name>
<dbReference type="InterPro" id="IPR044926">
    <property type="entry name" value="RGS_subdomain_2"/>
</dbReference>
<gene>
    <name evidence="3" type="ORF">B0H66DRAFT_67092</name>
</gene>
<keyword evidence="2" id="KW-0472">Membrane</keyword>
<organism evidence="3 4">
    <name type="scientific">Apodospora peruviana</name>
    <dbReference type="NCBI Taxonomy" id="516989"/>
    <lineage>
        <taxon>Eukaryota</taxon>
        <taxon>Fungi</taxon>
        <taxon>Dikarya</taxon>
        <taxon>Ascomycota</taxon>
        <taxon>Pezizomycotina</taxon>
        <taxon>Sordariomycetes</taxon>
        <taxon>Sordariomycetidae</taxon>
        <taxon>Sordariales</taxon>
        <taxon>Lasiosphaeriaceae</taxon>
        <taxon>Apodospora</taxon>
    </lineage>
</organism>
<dbReference type="EMBL" id="JAUEDM010000001">
    <property type="protein sequence ID" value="KAK3330551.1"/>
    <property type="molecule type" value="Genomic_DNA"/>
</dbReference>
<evidence type="ECO:0000313" key="3">
    <source>
        <dbReference type="EMBL" id="KAK3330551.1"/>
    </source>
</evidence>
<sequence>MVWVLPLTYRRPSHVEGVDSSSDIHVNLEASVSNASETAGGTDRSLKSQRSGTIGGIPPALSFDKIIDGGTCPPCTTRDFMNYLIYVERSAENLQFFLWYRDYVKRFKEAGTSDMALAPEWTRAMEDEVIARIQKEHAEKARKEPKSAVVTNIFKGTDFEKQSDIRKPSNASDMDPFSTPPQSPQELAMISEEYIGSNTESYRSQANDAFTLAGAKAPFTIQPFREEIDRVVATYIMDHAPRQLNLSDREQKAVLQALAYTTHPSALRIILKSVEPVLRLQAHPNFIRWSICNGNPPRVFFARALGVGTVLFSFVAALVLTLSSAARGYRALSAIGWVLGIATLIAAYKGMCVVLHGLHHRHVRPWELFVSEEDPDEAGKESFDSFGSSNSYEEEPWVVRYKKRNVVRKILDREIWIQEPALRQIQDTIFVQSMLCAVVLAGILTAVFVLVPAGNLF</sequence>
<accession>A0AAE0ISN8</accession>
<keyword evidence="2" id="KW-0812">Transmembrane</keyword>
<dbReference type="PANTHER" id="PTHR39466:SF1">
    <property type="entry name" value="RGS DOMAIN-CONTAINING PROTEIN"/>
    <property type="match status" value="1"/>
</dbReference>
<protein>
    <recommendedName>
        <fullName evidence="5">Regulator of G protein signaling superfamily</fullName>
    </recommendedName>
</protein>
<dbReference type="SUPFAM" id="SSF48097">
    <property type="entry name" value="Regulator of G-protein signaling, RGS"/>
    <property type="match status" value="1"/>
</dbReference>
<feature type="transmembrane region" description="Helical" evidence="2">
    <location>
        <begin position="334"/>
        <end position="358"/>
    </location>
</feature>
<reference evidence="3" key="2">
    <citation type="submission" date="2023-06" db="EMBL/GenBank/DDBJ databases">
        <authorList>
            <consortium name="Lawrence Berkeley National Laboratory"/>
            <person name="Haridas S."/>
            <person name="Hensen N."/>
            <person name="Bonometti L."/>
            <person name="Westerberg I."/>
            <person name="Brannstrom I.O."/>
            <person name="Guillou S."/>
            <person name="Cros-Aarteil S."/>
            <person name="Calhoun S."/>
            <person name="Kuo A."/>
            <person name="Mondo S."/>
            <person name="Pangilinan J."/>
            <person name="Riley R."/>
            <person name="Labutti K."/>
            <person name="Andreopoulos B."/>
            <person name="Lipzen A."/>
            <person name="Chen C."/>
            <person name="Yanf M."/>
            <person name="Daum C."/>
            <person name="Ng V."/>
            <person name="Clum A."/>
            <person name="Steindorff A."/>
            <person name="Ohm R."/>
            <person name="Martin F."/>
            <person name="Silar P."/>
            <person name="Natvig D."/>
            <person name="Lalanne C."/>
            <person name="Gautier V."/>
            <person name="Ament-Velasquez S.L."/>
            <person name="Kruys A."/>
            <person name="Hutchinson M.I."/>
            <person name="Powell A.J."/>
            <person name="Barry K."/>
            <person name="Miller A.N."/>
            <person name="Grigoriev I.V."/>
            <person name="Debuchy R."/>
            <person name="Gladieux P."/>
            <person name="Thoren M.H."/>
            <person name="Johannesson H."/>
        </authorList>
    </citation>
    <scope>NUCLEOTIDE SEQUENCE</scope>
    <source>
        <strain evidence="3">CBS 118394</strain>
    </source>
</reference>
<evidence type="ECO:0000313" key="4">
    <source>
        <dbReference type="Proteomes" id="UP001283341"/>
    </source>
</evidence>
<dbReference type="InterPro" id="IPR036305">
    <property type="entry name" value="RGS_sf"/>
</dbReference>
<feature type="transmembrane region" description="Helical" evidence="2">
    <location>
        <begin position="429"/>
        <end position="451"/>
    </location>
</feature>
<evidence type="ECO:0000256" key="2">
    <source>
        <dbReference type="SAM" id="Phobius"/>
    </source>
</evidence>
<dbReference type="Proteomes" id="UP001283341">
    <property type="component" value="Unassembled WGS sequence"/>
</dbReference>
<dbReference type="Gene3D" id="1.10.167.10">
    <property type="entry name" value="Regulator of G-protein Signalling 4, domain 2"/>
    <property type="match status" value="1"/>
</dbReference>
<comment type="caution">
    <text evidence="3">The sequence shown here is derived from an EMBL/GenBank/DDBJ whole genome shotgun (WGS) entry which is preliminary data.</text>
</comment>
<feature type="region of interest" description="Disordered" evidence="1">
    <location>
        <begin position="163"/>
        <end position="183"/>
    </location>
</feature>
<keyword evidence="4" id="KW-1185">Reference proteome</keyword>
<keyword evidence="2" id="KW-1133">Transmembrane helix</keyword>
<feature type="transmembrane region" description="Helical" evidence="2">
    <location>
        <begin position="300"/>
        <end position="322"/>
    </location>
</feature>
<evidence type="ECO:0008006" key="5">
    <source>
        <dbReference type="Google" id="ProtNLM"/>
    </source>
</evidence>
<evidence type="ECO:0000256" key="1">
    <source>
        <dbReference type="SAM" id="MobiDB-lite"/>
    </source>
</evidence>
<proteinExistence type="predicted"/>
<reference evidence="3" key="1">
    <citation type="journal article" date="2023" name="Mol. Phylogenet. Evol.">
        <title>Genome-scale phylogeny and comparative genomics of the fungal order Sordariales.</title>
        <authorList>
            <person name="Hensen N."/>
            <person name="Bonometti L."/>
            <person name="Westerberg I."/>
            <person name="Brannstrom I.O."/>
            <person name="Guillou S."/>
            <person name="Cros-Aarteil S."/>
            <person name="Calhoun S."/>
            <person name="Haridas S."/>
            <person name="Kuo A."/>
            <person name="Mondo S."/>
            <person name="Pangilinan J."/>
            <person name="Riley R."/>
            <person name="LaButti K."/>
            <person name="Andreopoulos B."/>
            <person name="Lipzen A."/>
            <person name="Chen C."/>
            <person name="Yan M."/>
            <person name="Daum C."/>
            <person name="Ng V."/>
            <person name="Clum A."/>
            <person name="Steindorff A."/>
            <person name="Ohm R.A."/>
            <person name="Martin F."/>
            <person name="Silar P."/>
            <person name="Natvig D.O."/>
            <person name="Lalanne C."/>
            <person name="Gautier V."/>
            <person name="Ament-Velasquez S.L."/>
            <person name="Kruys A."/>
            <person name="Hutchinson M.I."/>
            <person name="Powell A.J."/>
            <person name="Barry K."/>
            <person name="Miller A.N."/>
            <person name="Grigoriev I.V."/>
            <person name="Debuchy R."/>
            <person name="Gladieux P."/>
            <person name="Hiltunen Thoren M."/>
            <person name="Johannesson H."/>
        </authorList>
    </citation>
    <scope>NUCLEOTIDE SEQUENCE</scope>
    <source>
        <strain evidence="3">CBS 118394</strain>
    </source>
</reference>